<reference evidence="1 2" key="1">
    <citation type="journal article" date="2024" name="Nat. Commun.">
        <title>Phylogenomics reveals the evolutionary origins of lichenization in chlorophyte algae.</title>
        <authorList>
            <person name="Puginier C."/>
            <person name="Libourel C."/>
            <person name="Otte J."/>
            <person name="Skaloud P."/>
            <person name="Haon M."/>
            <person name="Grisel S."/>
            <person name="Petersen M."/>
            <person name="Berrin J.G."/>
            <person name="Delaux P.M."/>
            <person name="Dal Grande F."/>
            <person name="Keller J."/>
        </authorList>
    </citation>
    <scope>NUCLEOTIDE SEQUENCE [LARGE SCALE GENOMIC DNA]</scope>
    <source>
        <strain evidence="1 2">SAG 2036</strain>
    </source>
</reference>
<keyword evidence="2" id="KW-1185">Reference proteome</keyword>
<gene>
    <name evidence="1" type="ORF">WJX73_002107</name>
</gene>
<sequence length="71" mass="7754">MQGTLLLGISKKWPAGMAVNINHEDHRREDQASRDSTSISNLSWLASQSAVQGIFLQSQTAKACLTTVPRT</sequence>
<dbReference type="EMBL" id="JALJOQ010000239">
    <property type="protein sequence ID" value="KAK9787860.1"/>
    <property type="molecule type" value="Genomic_DNA"/>
</dbReference>
<protein>
    <submittedName>
        <fullName evidence="1">Uncharacterized protein</fullName>
    </submittedName>
</protein>
<dbReference type="AlphaFoldDB" id="A0AAW1NNH9"/>
<name>A0AAW1NNH9_9CHLO</name>
<organism evidence="1 2">
    <name type="scientific">Symbiochloris irregularis</name>
    <dbReference type="NCBI Taxonomy" id="706552"/>
    <lineage>
        <taxon>Eukaryota</taxon>
        <taxon>Viridiplantae</taxon>
        <taxon>Chlorophyta</taxon>
        <taxon>core chlorophytes</taxon>
        <taxon>Trebouxiophyceae</taxon>
        <taxon>Trebouxiales</taxon>
        <taxon>Trebouxiaceae</taxon>
        <taxon>Symbiochloris</taxon>
    </lineage>
</organism>
<dbReference type="Proteomes" id="UP001465755">
    <property type="component" value="Unassembled WGS sequence"/>
</dbReference>
<evidence type="ECO:0000313" key="1">
    <source>
        <dbReference type="EMBL" id="KAK9787860.1"/>
    </source>
</evidence>
<proteinExistence type="predicted"/>
<accession>A0AAW1NNH9</accession>
<evidence type="ECO:0000313" key="2">
    <source>
        <dbReference type="Proteomes" id="UP001465755"/>
    </source>
</evidence>
<comment type="caution">
    <text evidence="1">The sequence shown here is derived from an EMBL/GenBank/DDBJ whole genome shotgun (WGS) entry which is preliminary data.</text>
</comment>